<dbReference type="CDD" id="cd06445">
    <property type="entry name" value="ATase"/>
    <property type="match status" value="1"/>
</dbReference>
<dbReference type="SUPFAM" id="SSF46767">
    <property type="entry name" value="Methylated DNA-protein cysteine methyltransferase, C-terminal domain"/>
    <property type="match status" value="1"/>
</dbReference>
<dbReference type="PROSITE" id="PS00374">
    <property type="entry name" value="MGMT"/>
    <property type="match status" value="1"/>
</dbReference>
<dbReference type="PANTHER" id="PTHR42942:SF1">
    <property type="entry name" value="ALKYLTRANSFERASE-LIKE PROTEIN 1"/>
    <property type="match status" value="1"/>
</dbReference>
<comment type="catalytic activity">
    <reaction evidence="6">
        <text>a 6-O-methyl-2'-deoxyguanosine in DNA + L-cysteinyl-[protein] = S-methyl-L-cysteinyl-[protein] + a 2'-deoxyguanosine in DNA</text>
        <dbReference type="Rhea" id="RHEA:24000"/>
        <dbReference type="Rhea" id="RHEA-COMP:10131"/>
        <dbReference type="Rhea" id="RHEA-COMP:10132"/>
        <dbReference type="Rhea" id="RHEA-COMP:11367"/>
        <dbReference type="Rhea" id="RHEA-COMP:11368"/>
        <dbReference type="ChEBI" id="CHEBI:29950"/>
        <dbReference type="ChEBI" id="CHEBI:82612"/>
        <dbReference type="ChEBI" id="CHEBI:85445"/>
        <dbReference type="ChEBI" id="CHEBI:85448"/>
        <dbReference type="EC" id="2.1.1.63"/>
    </reaction>
</comment>
<dbReference type="Proteomes" id="UP000824081">
    <property type="component" value="Unassembled WGS sequence"/>
</dbReference>
<feature type="domain" description="Methylated-DNA-[protein]-cysteine S-methyltransferase DNA binding" evidence="8">
    <location>
        <begin position="33"/>
        <end position="114"/>
    </location>
</feature>
<reference evidence="9" key="2">
    <citation type="journal article" date="2021" name="PeerJ">
        <title>Extensive microbial diversity within the chicken gut microbiome revealed by metagenomics and culture.</title>
        <authorList>
            <person name="Gilroy R."/>
            <person name="Ravi A."/>
            <person name="Getino M."/>
            <person name="Pursley I."/>
            <person name="Horton D.L."/>
            <person name="Alikhan N.F."/>
            <person name="Baker D."/>
            <person name="Gharbi K."/>
            <person name="Hall N."/>
            <person name="Watson M."/>
            <person name="Adriaenssens E.M."/>
            <person name="Foster-Nyarko E."/>
            <person name="Jarju S."/>
            <person name="Secka A."/>
            <person name="Antonio M."/>
            <person name="Oren A."/>
            <person name="Chaudhuri R.R."/>
            <person name="La Ragione R."/>
            <person name="Hildebrand F."/>
            <person name="Pallen M.J."/>
        </authorList>
    </citation>
    <scope>NUCLEOTIDE SEQUENCE</scope>
    <source>
        <strain evidence="9">11687</strain>
    </source>
</reference>
<sequence>MRAESLSQAESTGRKGGGRDVFSPPAGSEKGGFFRRVYEVLRQVPCGKVVTYGQIAAMLGAPRMARQVGYALHVNPEPGVIPCHRVVNRFGGLAPAFAFGGREVQAELLRKEGVAVDEEFLVDLSVFQWDGEGYIAV</sequence>
<name>A0A9D1MFQ0_9FIRM</name>
<dbReference type="EMBL" id="DVMZ01000125">
    <property type="protein sequence ID" value="HIU59381.1"/>
    <property type="molecule type" value="Genomic_DNA"/>
</dbReference>
<evidence type="ECO:0000256" key="3">
    <source>
        <dbReference type="ARBA" id="ARBA00022679"/>
    </source>
</evidence>
<organism evidence="9 10">
    <name type="scientific">Candidatus Scatosoma pullistercoris</name>
    <dbReference type="NCBI Taxonomy" id="2840934"/>
    <lineage>
        <taxon>Bacteria</taxon>
        <taxon>Bacillati</taxon>
        <taxon>Bacillota</taxon>
        <taxon>Clostridia</taxon>
        <taxon>Candidatus Scatosoma</taxon>
    </lineage>
</organism>
<evidence type="ECO:0000256" key="5">
    <source>
        <dbReference type="ARBA" id="ARBA00023204"/>
    </source>
</evidence>
<dbReference type="InterPro" id="IPR014048">
    <property type="entry name" value="MethylDNA_cys_MeTrfase_DNA-bd"/>
</dbReference>
<evidence type="ECO:0000256" key="4">
    <source>
        <dbReference type="ARBA" id="ARBA00022763"/>
    </source>
</evidence>
<dbReference type="PANTHER" id="PTHR42942">
    <property type="entry name" value="6-O-METHYLGUANINE DNA METHYLTRANSFERASE"/>
    <property type="match status" value="1"/>
</dbReference>
<comment type="catalytic activity">
    <reaction evidence="1">
        <text>a 4-O-methyl-thymidine in DNA + L-cysteinyl-[protein] = a thymidine in DNA + S-methyl-L-cysteinyl-[protein]</text>
        <dbReference type="Rhea" id="RHEA:53428"/>
        <dbReference type="Rhea" id="RHEA-COMP:10131"/>
        <dbReference type="Rhea" id="RHEA-COMP:10132"/>
        <dbReference type="Rhea" id="RHEA-COMP:13555"/>
        <dbReference type="Rhea" id="RHEA-COMP:13556"/>
        <dbReference type="ChEBI" id="CHEBI:29950"/>
        <dbReference type="ChEBI" id="CHEBI:82612"/>
        <dbReference type="ChEBI" id="CHEBI:137386"/>
        <dbReference type="ChEBI" id="CHEBI:137387"/>
        <dbReference type="EC" id="2.1.1.63"/>
    </reaction>
</comment>
<dbReference type="AlphaFoldDB" id="A0A9D1MFQ0"/>
<dbReference type="InterPro" id="IPR036217">
    <property type="entry name" value="MethylDNA_cys_MeTrfase_DNAb"/>
</dbReference>
<keyword evidence="3" id="KW-0808">Transferase</keyword>
<protein>
    <submittedName>
        <fullName evidence="9">MGMT family protein</fullName>
    </submittedName>
</protein>
<dbReference type="InterPro" id="IPR001497">
    <property type="entry name" value="MethylDNA_cys_MeTrfase_AS"/>
</dbReference>
<evidence type="ECO:0000256" key="1">
    <source>
        <dbReference type="ARBA" id="ARBA00001286"/>
    </source>
</evidence>
<dbReference type="InterPro" id="IPR052520">
    <property type="entry name" value="ATL_DNA_repair"/>
</dbReference>
<dbReference type="GO" id="GO:0006281">
    <property type="term" value="P:DNA repair"/>
    <property type="evidence" value="ECO:0007669"/>
    <property type="project" value="UniProtKB-KW"/>
</dbReference>
<dbReference type="NCBIfam" id="TIGR00589">
    <property type="entry name" value="ogt"/>
    <property type="match status" value="1"/>
</dbReference>
<evidence type="ECO:0000313" key="10">
    <source>
        <dbReference type="Proteomes" id="UP000824081"/>
    </source>
</evidence>
<keyword evidence="5" id="KW-0234">DNA repair</keyword>
<dbReference type="InterPro" id="IPR036388">
    <property type="entry name" value="WH-like_DNA-bd_sf"/>
</dbReference>
<dbReference type="GO" id="GO:0032259">
    <property type="term" value="P:methylation"/>
    <property type="evidence" value="ECO:0007669"/>
    <property type="project" value="UniProtKB-KW"/>
</dbReference>
<comment type="caution">
    <text evidence="9">The sequence shown here is derived from an EMBL/GenBank/DDBJ whole genome shotgun (WGS) entry which is preliminary data.</text>
</comment>
<accession>A0A9D1MFQ0</accession>
<gene>
    <name evidence="9" type="ORF">IAC57_04685</name>
</gene>
<evidence type="ECO:0000259" key="8">
    <source>
        <dbReference type="Pfam" id="PF01035"/>
    </source>
</evidence>
<reference evidence="9" key="1">
    <citation type="submission" date="2020-10" db="EMBL/GenBank/DDBJ databases">
        <authorList>
            <person name="Gilroy R."/>
        </authorList>
    </citation>
    <scope>NUCLEOTIDE SEQUENCE</scope>
    <source>
        <strain evidence="9">11687</strain>
    </source>
</reference>
<dbReference type="GO" id="GO:0003908">
    <property type="term" value="F:methylated-DNA-[protein]-cysteine S-methyltransferase activity"/>
    <property type="evidence" value="ECO:0007669"/>
    <property type="project" value="UniProtKB-EC"/>
</dbReference>
<evidence type="ECO:0000256" key="2">
    <source>
        <dbReference type="ARBA" id="ARBA00022603"/>
    </source>
</evidence>
<evidence type="ECO:0000256" key="6">
    <source>
        <dbReference type="ARBA" id="ARBA00049348"/>
    </source>
</evidence>
<proteinExistence type="predicted"/>
<keyword evidence="2" id="KW-0489">Methyltransferase</keyword>
<dbReference type="Gene3D" id="1.10.10.10">
    <property type="entry name" value="Winged helix-like DNA-binding domain superfamily/Winged helix DNA-binding domain"/>
    <property type="match status" value="1"/>
</dbReference>
<feature type="compositionally biased region" description="Polar residues" evidence="7">
    <location>
        <begin position="1"/>
        <end position="11"/>
    </location>
</feature>
<keyword evidence="4" id="KW-0227">DNA damage</keyword>
<dbReference type="Pfam" id="PF01035">
    <property type="entry name" value="DNA_binding_1"/>
    <property type="match status" value="1"/>
</dbReference>
<evidence type="ECO:0000256" key="7">
    <source>
        <dbReference type="SAM" id="MobiDB-lite"/>
    </source>
</evidence>
<feature type="region of interest" description="Disordered" evidence="7">
    <location>
        <begin position="1"/>
        <end position="27"/>
    </location>
</feature>
<evidence type="ECO:0000313" key="9">
    <source>
        <dbReference type="EMBL" id="HIU59381.1"/>
    </source>
</evidence>